<dbReference type="InterPro" id="IPR053745">
    <property type="entry name" value="Viral_Tail_Comp_sf"/>
</dbReference>
<protein>
    <submittedName>
        <fullName evidence="2">DUF3168 domain-containing protein</fullName>
    </submittedName>
</protein>
<proteinExistence type="predicted"/>
<dbReference type="Proteomes" id="UP000185161">
    <property type="component" value="Chromosome"/>
</dbReference>
<evidence type="ECO:0000313" key="4">
    <source>
        <dbReference type="Proteomes" id="UP000286681"/>
    </source>
</evidence>
<evidence type="ECO:0000313" key="1">
    <source>
        <dbReference type="EMBL" id="APR53362.1"/>
    </source>
</evidence>
<keyword evidence="3" id="KW-1185">Reference proteome</keyword>
<dbReference type="STRING" id="93064.BRX40_13825"/>
<dbReference type="OrthoDB" id="7585329at2"/>
<name>A0A1L6JBR1_9SPHN</name>
<organism evidence="1 3">
    <name type="scientific">Sphingomonas koreensis</name>
    <dbReference type="NCBI Taxonomy" id="93064"/>
    <lineage>
        <taxon>Bacteria</taxon>
        <taxon>Pseudomonadati</taxon>
        <taxon>Pseudomonadota</taxon>
        <taxon>Alphaproteobacteria</taxon>
        <taxon>Sphingomonadales</taxon>
        <taxon>Sphingomonadaceae</taxon>
        <taxon>Sphingomonas</taxon>
    </lineage>
</organism>
<reference evidence="3" key="2">
    <citation type="submission" date="2016-12" db="EMBL/GenBank/DDBJ databases">
        <title>Whole genome sequencing of Sphingomonas sp. ABOJV.</title>
        <authorList>
            <person name="Conlan S."/>
            <person name="Thomas P.J."/>
            <person name="Mullikin J."/>
            <person name="Palmore T.N."/>
            <person name="Frank K.M."/>
            <person name="Segre J.A."/>
        </authorList>
    </citation>
    <scope>NUCLEOTIDE SEQUENCE [LARGE SCALE GENOMIC DNA]</scope>
    <source>
        <strain evidence="3">ABOJV</strain>
    </source>
</reference>
<evidence type="ECO:0000313" key="3">
    <source>
        <dbReference type="Proteomes" id="UP000185161"/>
    </source>
</evidence>
<dbReference type="Gene3D" id="3.30.2000.30">
    <property type="match status" value="1"/>
</dbReference>
<dbReference type="RefSeq" id="WP_075152000.1">
    <property type="nucleotide sequence ID" value="NZ_CP018820.1"/>
</dbReference>
<dbReference type="EMBL" id="QQWO01000009">
    <property type="protein sequence ID" value="RSV02565.1"/>
    <property type="molecule type" value="Genomic_DNA"/>
</dbReference>
<dbReference type="InterPro" id="IPR021508">
    <property type="entry name" value="Gp17-like"/>
</dbReference>
<dbReference type="GeneID" id="44133644"/>
<dbReference type="Pfam" id="PF11367">
    <property type="entry name" value="Tail_completion_gp17"/>
    <property type="match status" value="1"/>
</dbReference>
<reference evidence="2 4" key="3">
    <citation type="submission" date="2018-07" db="EMBL/GenBank/DDBJ databases">
        <title>Genomic and Epidemiologic Investigation of an Indolent Hospital Outbreak.</title>
        <authorList>
            <person name="Johnson R.C."/>
            <person name="Deming C."/>
            <person name="Conlan S."/>
            <person name="Zellmer C.J."/>
            <person name="Michelin A.V."/>
            <person name="Lee-Lin S."/>
            <person name="Thomas P.J."/>
            <person name="Park M."/>
            <person name="Weingarten R.A."/>
            <person name="Less J."/>
            <person name="Dekker J.P."/>
            <person name="Frank K.M."/>
            <person name="Musser K.A."/>
            <person name="Mcquiston J.R."/>
            <person name="Henderson D.K."/>
            <person name="Lau A.F."/>
            <person name="Palmore T.N."/>
            <person name="Segre J.A."/>
        </authorList>
    </citation>
    <scope>NUCLEOTIDE SEQUENCE [LARGE SCALE GENOMIC DNA]</scope>
    <source>
        <strain evidence="2 4">SK-NIH.Env10_0317</strain>
    </source>
</reference>
<gene>
    <name evidence="1" type="ORF">BRX40_13825</name>
    <name evidence="2" type="ORF">CA257_11730</name>
</gene>
<reference evidence="1" key="1">
    <citation type="submission" date="2016-12" db="EMBL/GenBank/DDBJ databases">
        <title>Whole genome sequencing of Sphingomonas koreensis.</title>
        <authorList>
            <person name="Conlan S."/>
            <person name="Thomas P.J."/>
            <person name="Mullikin J."/>
            <person name="Palmore T.N."/>
            <person name="Frank K.M."/>
            <person name="Segre J.A."/>
        </authorList>
    </citation>
    <scope>NUCLEOTIDE SEQUENCE</scope>
    <source>
        <strain evidence="1">ABOJV</strain>
    </source>
</reference>
<dbReference type="KEGG" id="skr:BRX40_13825"/>
<dbReference type="Proteomes" id="UP000286681">
    <property type="component" value="Unassembled WGS sequence"/>
</dbReference>
<sequence>MAIDLLSAASDGVFALLDAAISPDVAEVATNPEQREPGDAGDRNVVMFGDIDSENVAGKGEQCERITIEIIVIYRGNQRSQLQSLMHLVRDALENAVPAIAGVTFQSIDFLGAASSPPATDGVTHAGIVTISLEAEPA</sequence>
<accession>A0A1L6JBR1</accession>
<evidence type="ECO:0000313" key="2">
    <source>
        <dbReference type="EMBL" id="RSV02565.1"/>
    </source>
</evidence>
<dbReference type="AlphaFoldDB" id="A0A1L6JBR1"/>
<dbReference type="EMBL" id="CP018820">
    <property type="protein sequence ID" value="APR53362.1"/>
    <property type="molecule type" value="Genomic_DNA"/>
</dbReference>